<evidence type="ECO:0008006" key="7">
    <source>
        <dbReference type="Google" id="ProtNLM"/>
    </source>
</evidence>
<dbReference type="PANTHER" id="PTHR10067">
    <property type="entry name" value="PHOSPHATIDYLSERINE DECARBOXYLASE"/>
    <property type="match status" value="1"/>
</dbReference>
<gene>
    <name evidence="5" type="ORF">GURASL_34390</name>
</gene>
<keyword evidence="6" id="KW-1185">Reference proteome</keyword>
<keyword evidence="4" id="KW-0670">Pyruvate</keyword>
<proteinExistence type="predicted"/>
<evidence type="ECO:0000256" key="2">
    <source>
        <dbReference type="ARBA" id="ARBA00023145"/>
    </source>
</evidence>
<reference evidence="5 6" key="1">
    <citation type="submission" date="2022-12" db="EMBL/GenBank/DDBJ databases">
        <title>Polyphasic characterization of Geotalea uranireducens NIT-SL11 newly isolated from a complex of sewage sludge and microbially reduced graphene oxide.</title>
        <authorList>
            <person name="Xie L."/>
            <person name="Yoshida N."/>
            <person name="Meng L."/>
        </authorList>
    </citation>
    <scope>NUCLEOTIDE SEQUENCE [LARGE SCALE GENOMIC DNA]</scope>
    <source>
        <strain evidence="5 6">NIT-SL11</strain>
    </source>
</reference>
<dbReference type="Proteomes" id="UP001317705">
    <property type="component" value="Chromosome"/>
</dbReference>
<evidence type="ECO:0000256" key="1">
    <source>
        <dbReference type="ARBA" id="ARBA00022793"/>
    </source>
</evidence>
<evidence type="ECO:0000256" key="4">
    <source>
        <dbReference type="ARBA" id="ARBA00023317"/>
    </source>
</evidence>
<dbReference type="Pfam" id="PF02666">
    <property type="entry name" value="PS_Dcarbxylase"/>
    <property type="match status" value="1"/>
</dbReference>
<sequence>MHQSLPHQYVERESGRVRTEQLIGDRMVRLLYTGVRENAPLFFRLLTSPRASSLLGFVNFDLPLRSARNFISQCGINREECLDDPDGFDTPRKVFERKIRYWECRPLPAGADTVVCPADSRVLLGSFAETSQLFLKEKFFSFEELLAGRREWLRAFAGGDFAVFRLTPDKYHYNHLPVSGRVVACYEIDGDCHSCNPAAVVTVATPYSKNRRVVTVINTDVPRGSCVGLVAMVEVVALMIGEIVQCYSARRYEAPQPIEPGLFVERGQPKSLFRPGSSTDVLIFEAGRVRFAADLLGNMAHPTAASRFSRGFAQPLVETDVRVRSLLAHAVAG</sequence>
<evidence type="ECO:0000256" key="3">
    <source>
        <dbReference type="ARBA" id="ARBA00023239"/>
    </source>
</evidence>
<dbReference type="InterPro" id="IPR003817">
    <property type="entry name" value="PS_Dcarbxylase"/>
</dbReference>
<accession>A0ABN6VYV6</accession>
<keyword evidence="1" id="KW-0210">Decarboxylase</keyword>
<keyword evidence="3" id="KW-0456">Lyase</keyword>
<keyword evidence="2" id="KW-0865">Zymogen</keyword>
<organism evidence="5 6">
    <name type="scientific">Geotalea uraniireducens</name>
    <dbReference type="NCBI Taxonomy" id="351604"/>
    <lineage>
        <taxon>Bacteria</taxon>
        <taxon>Pseudomonadati</taxon>
        <taxon>Thermodesulfobacteriota</taxon>
        <taxon>Desulfuromonadia</taxon>
        <taxon>Geobacterales</taxon>
        <taxon>Geobacteraceae</taxon>
        <taxon>Geotalea</taxon>
    </lineage>
</organism>
<name>A0ABN6VYV6_9BACT</name>
<protein>
    <recommendedName>
        <fullName evidence="7">Phosphatidylserine decarboxylase</fullName>
    </recommendedName>
</protein>
<evidence type="ECO:0000313" key="6">
    <source>
        <dbReference type="Proteomes" id="UP001317705"/>
    </source>
</evidence>
<dbReference type="RefSeq" id="WP_282000614.1">
    <property type="nucleotide sequence ID" value="NZ_AP027151.1"/>
</dbReference>
<dbReference type="EMBL" id="AP027151">
    <property type="protein sequence ID" value="BDV44516.1"/>
    <property type="molecule type" value="Genomic_DNA"/>
</dbReference>
<evidence type="ECO:0000313" key="5">
    <source>
        <dbReference type="EMBL" id="BDV44516.1"/>
    </source>
</evidence>